<feature type="transmembrane region" description="Helical" evidence="7">
    <location>
        <begin position="90"/>
        <end position="115"/>
    </location>
</feature>
<gene>
    <name evidence="9" type="ORF">TWF694_010355</name>
</gene>
<dbReference type="PANTHER" id="PTHR33048">
    <property type="entry name" value="PTH11-LIKE INTEGRAL MEMBRANE PROTEIN (AFU_ORTHOLOGUE AFUA_5G11245)"/>
    <property type="match status" value="1"/>
</dbReference>
<keyword evidence="10" id="KW-1185">Reference proteome</keyword>
<name>A0AAV9XFW8_9PEZI</name>
<comment type="caution">
    <text evidence="9">The sequence shown here is derived from an EMBL/GenBank/DDBJ whole genome shotgun (WGS) entry which is preliminary data.</text>
</comment>
<feature type="transmembrane region" description="Helical" evidence="7">
    <location>
        <begin position="178"/>
        <end position="198"/>
    </location>
</feature>
<feature type="transmembrane region" description="Helical" evidence="7">
    <location>
        <begin position="135"/>
        <end position="157"/>
    </location>
</feature>
<proteinExistence type="inferred from homology"/>
<dbReference type="GO" id="GO:0016020">
    <property type="term" value="C:membrane"/>
    <property type="evidence" value="ECO:0007669"/>
    <property type="project" value="UniProtKB-SubCell"/>
</dbReference>
<dbReference type="EMBL" id="JAVHJO010000007">
    <property type="protein sequence ID" value="KAK6538788.1"/>
    <property type="molecule type" value="Genomic_DNA"/>
</dbReference>
<protein>
    <recommendedName>
        <fullName evidence="8">Rhodopsin domain-containing protein</fullName>
    </recommendedName>
</protein>
<accession>A0AAV9XFW8</accession>
<evidence type="ECO:0000313" key="9">
    <source>
        <dbReference type="EMBL" id="KAK6538788.1"/>
    </source>
</evidence>
<keyword evidence="4 7" id="KW-0472">Membrane</keyword>
<reference evidence="9 10" key="1">
    <citation type="submission" date="2019-10" db="EMBL/GenBank/DDBJ databases">
        <authorList>
            <person name="Palmer J.M."/>
        </authorList>
    </citation>
    <scope>NUCLEOTIDE SEQUENCE [LARGE SCALE GENOMIC DNA]</scope>
    <source>
        <strain evidence="9 10">TWF694</strain>
    </source>
</reference>
<evidence type="ECO:0000256" key="7">
    <source>
        <dbReference type="SAM" id="Phobius"/>
    </source>
</evidence>
<evidence type="ECO:0000256" key="2">
    <source>
        <dbReference type="ARBA" id="ARBA00022692"/>
    </source>
</evidence>
<evidence type="ECO:0000256" key="4">
    <source>
        <dbReference type="ARBA" id="ARBA00023136"/>
    </source>
</evidence>
<feature type="transmembrane region" description="Helical" evidence="7">
    <location>
        <begin position="294"/>
        <end position="314"/>
    </location>
</feature>
<dbReference type="InterPro" id="IPR049326">
    <property type="entry name" value="Rhodopsin_dom_fungi"/>
</dbReference>
<feature type="region of interest" description="Disordered" evidence="6">
    <location>
        <begin position="413"/>
        <end position="493"/>
    </location>
</feature>
<organism evidence="9 10">
    <name type="scientific">Orbilia ellipsospora</name>
    <dbReference type="NCBI Taxonomy" id="2528407"/>
    <lineage>
        <taxon>Eukaryota</taxon>
        <taxon>Fungi</taxon>
        <taxon>Dikarya</taxon>
        <taxon>Ascomycota</taxon>
        <taxon>Pezizomycotina</taxon>
        <taxon>Orbiliomycetes</taxon>
        <taxon>Orbiliales</taxon>
        <taxon>Orbiliaceae</taxon>
        <taxon>Orbilia</taxon>
    </lineage>
</organism>
<dbReference type="PANTHER" id="PTHR33048:SF47">
    <property type="entry name" value="INTEGRAL MEMBRANE PROTEIN-RELATED"/>
    <property type="match status" value="1"/>
</dbReference>
<evidence type="ECO:0000256" key="3">
    <source>
        <dbReference type="ARBA" id="ARBA00022989"/>
    </source>
</evidence>
<feature type="transmembrane region" description="Helical" evidence="7">
    <location>
        <begin position="218"/>
        <end position="244"/>
    </location>
</feature>
<feature type="domain" description="Rhodopsin" evidence="8">
    <location>
        <begin position="75"/>
        <end position="320"/>
    </location>
</feature>
<evidence type="ECO:0000256" key="5">
    <source>
        <dbReference type="ARBA" id="ARBA00038359"/>
    </source>
</evidence>
<evidence type="ECO:0000259" key="8">
    <source>
        <dbReference type="Pfam" id="PF20684"/>
    </source>
</evidence>
<feature type="transmembrane region" description="Helical" evidence="7">
    <location>
        <begin position="256"/>
        <end position="282"/>
    </location>
</feature>
<evidence type="ECO:0000256" key="6">
    <source>
        <dbReference type="SAM" id="MobiDB-lite"/>
    </source>
</evidence>
<evidence type="ECO:0000256" key="1">
    <source>
        <dbReference type="ARBA" id="ARBA00004141"/>
    </source>
</evidence>
<dbReference type="InterPro" id="IPR052337">
    <property type="entry name" value="SAT4-like"/>
</dbReference>
<comment type="similarity">
    <text evidence="5">Belongs to the SAT4 family.</text>
</comment>
<dbReference type="Pfam" id="PF20684">
    <property type="entry name" value="Fung_rhodopsin"/>
    <property type="match status" value="1"/>
</dbReference>
<keyword evidence="2 7" id="KW-0812">Transmembrane</keyword>
<feature type="transmembrane region" description="Helical" evidence="7">
    <location>
        <begin position="54"/>
        <end position="78"/>
    </location>
</feature>
<keyword evidence="3 7" id="KW-1133">Transmembrane helix</keyword>
<comment type="subcellular location">
    <subcellularLocation>
        <location evidence="1">Membrane</location>
        <topology evidence="1">Multi-pass membrane protein</topology>
    </subcellularLocation>
</comment>
<sequence>MWGPPHPQTDADREYLQQYIFPLFKEKHLTHGLPGGDNFQFPLAVDPNYSPPLNSFYCFMSGLFFIGIAMFVVGLRLWVRSRGTFGTDDWVTLAAFLCYCAFNVVNVVAVFDSGLGFHLYDNSMKDIYSFLVLEYLHVILLFATLHLLRCSIIHLFLRLSHLQSPTQRRYLYAVNTASYLYLVTCVMFEVFDCGLPIAQKTFRLQSQFDGTCIGSRNMVLYGLLIAGHIILDALTIFPPMFVLARLPLARAKKFNLIFLLVLGVFTMVFSAIRLYVFYQIMIDSFDLTWNATGVAFWGILESSLAAVIVSLPALNQFLKRHVRRVYHNSIGSSRENSNGSKSKSKSAGQGISIFERHHFFKGAGKFLSFSAGGTNRGPLSVSARGTTAVPDDTAYLELGDVKSERQVTTIEERKASDATTLGGHQRSAMDSDPDIIRGFYISENSSSEEQDDFNGETLRVRDVQRPPRAALGRRPSSPTISGVLNSSAVLNHH</sequence>
<dbReference type="AlphaFoldDB" id="A0AAV9XFW8"/>
<feature type="compositionally biased region" description="Polar residues" evidence="6">
    <location>
        <begin position="476"/>
        <end position="493"/>
    </location>
</feature>
<evidence type="ECO:0000313" key="10">
    <source>
        <dbReference type="Proteomes" id="UP001365542"/>
    </source>
</evidence>
<dbReference type="Proteomes" id="UP001365542">
    <property type="component" value="Unassembled WGS sequence"/>
</dbReference>